<sequence length="79" mass="8971">MFLRTPLVPHAPVLSVTKARFDSGRRPWERTCPRRRWFRRPIFGNALGDAPRHRSAPRHLSGAGRGASRTACPRGAWAR</sequence>
<proteinExistence type="predicted"/>
<protein>
    <recommendedName>
        <fullName evidence="4">DUF1534 domain-containing protein</fullName>
    </recommendedName>
</protein>
<reference evidence="2 3" key="1">
    <citation type="submission" date="2017-01" db="EMBL/GenBank/DDBJ databases">
        <authorList>
            <person name="Mah S.A."/>
            <person name="Swanson W.J."/>
            <person name="Moy G.W."/>
            <person name="Vacquier V.D."/>
        </authorList>
    </citation>
    <scope>NUCLEOTIDE SEQUENCE [LARGE SCALE GENOMIC DNA]</scope>
    <source>
        <strain evidence="2">PDD-32b-74</strain>
    </source>
</reference>
<dbReference type="Proteomes" id="UP000195128">
    <property type="component" value="Unassembled WGS sequence"/>
</dbReference>
<evidence type="ECO:0000313" key="3">
    <source>
        <dbReference type="Proteomes" id="UP000195128"/>
    </source>
</evidence>
<name>A0A244EWH3_PSESX</name>
<gene>
    <name evidence="2" type="ORF">BW686_02640</name>
</gene>
<accession>A0A244EWH3</accession>
<dbReference type="EMBL" id="MTSA01000002">
    <property type="protein sequence ID" value="OUM08887.1"/>
    <property type="molecule type" value="Genomic_DNA"/>
</dbReference>
<evidence type="ECO:0000313" key="2">
    <source>
        <dbReference type="EMBL" id="OUM08887.1"/>
    </source>
</evidence>
<evidence type="ECO:0008006" key="4">
    <source>
        <dbReference type="Google" id="ProtNLM"/>
    </source>
</evidence>
<dbReference type="AlphaFoldDB" id="A0A244EWH3"/>
<evidence type="ECO:0000256" key="1">
    <source>
        <dbReference type="SAM" id="MobiDB-lite"/>
    </source>
</evidence>
<comment type="caution">
    <text evidence="2">The sequence shown here is derived from an EMBL/GenBank/DDBJ whole genome shotgun (WGS) entry which is preliminary data.</text>
</comment>
<organism evidence="2 3">
    <name type="scientific">Pseudomonas syringae</name>
    <dbReference type="NCBI Taxonomy" id="317"/>
    <lineage>
        <taxon>Bacteria</taxon>
        <taxon>Pseudomonadati</taxon>
        <taxon>Pseudomonadota</taxon>
        <taxon>Gammaproteobacteria</taxon>
        <taxon>Pseudomonadales</taxon>
        <taxon>Pseudomonadaceae</taxon>
        <taxon>Pseudomonas</taxon>
    </lineage>
</organism>
<feature type="region of interest" description="Disordered" evidence="1">
    <location>
        <begin position="48"/>
        <end position="79"/>
    </location>
</feature>
<dbReference type="AntiFam" id="ANF00261">
    <property type="entry name" value="Protein of unknown function (DUF1534)"/>
</dbReference>